<gene>
    <name evidence="1" type="ORF">LKD37_17210</name>
</gene>
<dbReference type="Proteomes" id="UP001199319">
    <property type="component" value="Unassembled WGS sequence"/>
</dbReference>
<dbReference type="AlphaFoldDB" id="A0AAE3DEJ0"/>
<proteinExistence type="predicted"/>
<reference evidence="1" key="1">
    <citation type="submission" date="2021-10" db="EMBL/GenBank/DDBJ databases">
        <title>Anaerobic single-cell dispensing facilitates the cultivation of human gut bacteria.</title>
        <authorList>
            <person name="Afrizal A."/>
        </authorList>
    </citation>
    <scope>NUCLEOTIDE SEQUENCE</scope>
    <source>
        <strain evidence="1">CLA-AA-H272</strain>
    </source>
</reference>
<evidence type="ECO:0000313" key="2">
    <source>
        <dbReference type="Proteomes" id="UP001199319"/>
    </source>
</evidence>
<dbReference type="EMBL" id="JAJEPW010000131">
    <property type="protein sequence ID" value="MCC2131208.1"/>
    <property type="molecule type" value="Genomic_DNA"/>
</dbReference>
<organism evidence="1 2">
    <name type="scientific">Brotocaccenecus cirricatena</name>
    <dbReference type="NCBI Taxonomy" id="3064195"/>
    <lineage>
        <taxon>Bacteria</taxon>
        <taxon>Bacillati</taxon>
        <taxon>Bacillota</taxon>
        <taxon>Clostridia</taxon>
        <taxon>Eubacteriales</taxon>
        <taxon>Oscillospiraceae</taxon>
        <taxon>Brotocaccenecus</taxon>
    </lineage>
</organism>
<keyword evidence="2" id="KW-1185">Reference proteome</keyword>
<accession>A0AAE3DEJ0</accession>
<evidence type="ECO:0000313" key="1">
    <source>
        <dbReference type="EMBL" id="MCC2131208.1"/>
    </source>
</evidence>
<name>A0AAE3DEJ0_9FIRM</name>
<sequence>MDSFQPPVPFREDFSLQKSGIIAEKESQILGCRFVGFDEPKKRRPFSISKRALVAASETAGRR</sequence>
<protein>
    <submittedName>
        <fullName evidence="1">Uncharacterized protein</fullName>
    </submittedName>
</protein>
<dbReference type="RefSeq" id="WP_302930302.1">
    <property type="nucleotide sequence ID" value="NZ_JAJEPW010000131.1"/>
</dbReference>
<comment type="caution">
    <text evidence="1">The sequence shown here is derived from an EMBL/GenBank/DDBJ whole genome shotgun (WGS) entry which is preliminary data.</text>
</comment>